<reference evidence="1" key="1">
    <citation type="submission" date="2023-05" db="EMBL/GenBank/DDBJ databases">
        <authorList>
            <consortium name="ELIXIR-Norway"/>
        </authorList>
    </citation>
    <scope>NUCLEOTIDE SEQUENCE</scope>
</reference>
<sequence length="105" mass="11552">MQDLLPDPSLPGPLSFFFSSSSDSLLLLLFFFLPGSSILSPLYFFFFFFLGLLLYLLTIIMYISQSGSGTSGRGCEKALRGSPPPCPHVLLYLCVSDARDIAVMK</sequence>
<evidence type="ECO:0000313" key="1">
    <source>
        <dbReference type="EMBL" id="CAN0512284.1"/>
    </source>
</evidence>
<evidence type="ECO:0000313" key="2">
    <source>
        <dbReference type="Proteomes" id="UP001162501"/>
    </source>
</evidence>
<dbReference type="EMBL" id="OX596088">
    <property type="protein sequence ID" value="CAN0512284.1"/>
    <property type="molecule type" value="Genomic_DNA"/>
</dbReference>
<gene>
    <name evidence="1" type="ORF">MRATA1EN22A_LOCUS23160</name>
</gene>
<name>A0AC59ZX81_RANTA</name>
<reference evidence="1" key="2">
    <citation type="submission" date="2025-03" db="EMBL/GenBank/DDBJ databases">
        <authorList>
            <consortium name="ELIXIR-Norway"/>
            <consortium name="Elixir Norway"/>
        </authorList>
    </citation>
    <scope>NUCLEOTIDE SEQUENCE</scope>
</reference>
<organism evidence="1 2">
    <name type="scientific">Rangifer tarandus platyrhynchus</name>
    <name type="common">Svalbard reindeer</name>
    <dbReference type="NCBI Taxonomy" id="3082113"/>
    <lineage>
        <taxon>Eukaryota</taxon>
        <taxon>Metazoa</taxon>
        <taxon>Chordata</taxon>
        <taxon>Craniata</taxon>
        <taxon>Vertebrata</taxon>
        <taxon>Euteleostomi</taxon>
        <taxon>Mammalia</taxon>
        <taxon>Eutheria</taxon>
        <taxon>Laurasiatheria</taxon>
        <taxon>Artiodactyla</taxon>
        <taxon>Ruminantia</taxon>
        <taxon>Pecora</taxon>
        <taxon>Cervidae</taxon>
        <taxon>Odocoileinae</taxon>
        <taxon>Rangifer</taxon>
    </lineage>
</organism>
<protein>
    <submittedName>
        <fullName evidence="1">Uncharacterized protein</fullName>
    </submittedName>
</protein>
<accession>A0AC59ZX81</accession>
<dbReference type="Proteomes" id="UP001162501">
    <property type="component" value="Chromosome 4"/>
</dbReference>
<proteinExistence type="predicted"/>